<evidence type="ECO:0000313" key="1">
    <source>
        <dbReference type="EMBL" id="EST48786.1"/>
    </source>
</evidence>
<accession>V6LYJ2</accession>
<dbReference type="EMBL" id="KI545976">
    <property type="protein sequence ID" value="EST48786.1"/>
    <property type="molecule type" value="Genomic_DNA"/>
</dbReference>
<reference evidence="2" key="2">
    <citation type="submission" date="2020-12" db="EMBL/GenBank/DDBJ databases">
        <title>New Spironucleus salmonicida genome in near-complete chromosomes.</title>
        <authorList>
            <person name="Xu F."/>
            <person name="Kurt Z."/>
            <person name="Jimenez-Gonzalez A."/>
            <person name="Astvaldsson A."/>
            <person name="Andersson J.O."/>
            <person name="Svard S.G."/>
        </authorList>
    </citation>
    <scope>NUCLEOTIDE SEQUENCE</scope>
    <source>
        <strain evidence="2">ATCC 50377</strain>
    </source>
</reference>
<evidence type="ECO:0000313" key="2">
    <source>
        <dbReference type="EMBL" id="KAH0574357.1"/>
    </source>
</evidence>
<evidence type="ECO:0000313" key="3">
    <source>
        <dbReference type="Proteomes" id="UP000018208"/>
    </source>
</evidence>
<dbReference type="EMBL" id="AUWU02000004">
    <property type="protein sequence ID" value="KAH0574357.1"/>
    <property type="molecule type" value="Genomic_DNA"/>
</dbReference>
<dbReference type="VEuPathDB" id="GiardiaDB:SS50377_24312"/>
<name>V6LYJ2_9EUKA</name>
<organism evidence="1">
    <name type="scientific">Spironucleus salmonicida</name>
    <dbReference type="NCBI Taxonomy" id="348837"/>
    <lineage>
        <taxon>Eukaryota</taxon>
        <taxon>Metamonada</taxon>
        <taxon>Diplomonadida</taxon>
        <taxon>Hexamitidae</taxon>
        <taxon>Hexamitinae</taxon>
        <taxon>Spironucleus</taxon>
    </lineage>
</organism>
<gene>
    <name evidence="1" type="ORF">SS50377_11008</name>
    <name evidence="2" type="ORF">SS50377_24312</name>
</gene>
<proteinExistence type="predicted"/>
<reference evidence="1 2" key="1">
    <citation type="journal article" date="2014" name="PLoS Genet.">
        <title>The Genome of Spironucleus salmonicida Highlights a Fish Pathogen Adapted to Fluctuating Environments.</title>
        <authorList>
            <person name="Xu F."/>
            <person name="Jerlstrom-Hultqvist J."/>
            <person name="Einarsson E."/>
            <person name="Astvaldsson A."/>
            <person name="Svard S.G."/>
            <person name="Andersson J.O."/>
        </authorList>
    </citation>
    <scope>NUCLEOTIDE SEQUENCE</scope>
    <source>
        <strain evidence="2">ATCC 50377</strain>
    </source>
</reference>
<dbReference type="Proteomes" id="UP000018208">
    <property type="component" value="Unassembled WGS sequence"/>
</dbReference>
<protein>
    <submittedName>
        <fullName evidence="1">Uncharacterized protein</fullName>
    </submittedName>
</protein>
<dbReference type="AlphaFoldDB" id="V6LYJ2"/>
<sequence>MRQFIQLELPLEQKIQQRQHDTTNIKQVQTLRMRRKYHLSTVMIEDDFIELEQELGSKSRQRMRNLNFTTIKQRMTSQVIDTNVKASIQFEKVLPTKYNNKSQYEGNQLLQCQQESQPILKSNQLQMIIPNIINELSNGYLSKKYLSFRTKARNNLECSYDFPIVVSKQYQLNQDLIFSKISDSKQQIIHKLNNSVINDY</sequence>
<keyword evidence="3" id="KW-1185">Reference proteome</keyword>